<feature type="transmembrane region" description="Helical" evidence="8">
    <location>
        <begin position="456"/>
        <end position="475"/>
    </location>
</feature>
<evidence type="ECO:0000313" key="9">
    <source>
        <dbReference type="EMBL" id="AEZ59361.1"/>
    </source>
</evidence>
<evidence type="ECO:0000256" key="2">
    <source>
        <dbReference type="ARBA" id="ARBA00005658"/>
    </source>
</evidence>
<feature type="transmembrane region" description="Helical" evidence="8">
    <location>
        <begin position="194"/>
        <end position="220"/>
    </location>
</feature>
<reference evidence="10" key="1">
    <citation type="journal article" date="2012" name="PLoS Negl. Trop. Dis.">
        <title>Whole genome sequences of three Treponema pallidum ssp. pertenue strains: yaws and syphilis treponemes differ in less than 0.2% of the genome sequence.</title>
        <authorList>
            <person name="Cejkova D."/>
            <person name="Zobanikova M."/>
            <person name="Chen L."/>
            <person name="Pospisilova P."/>
            <person name="Strouhal M."/>
            <person name="Qin X."/>
            <person name="Mikalova L."/>
            <person name="Norris S.J."/>
            <person name="Muzny D.M."/>
            <person name="Gibbs R.A."/>
            <person name="Fulton L.L."/>
            <person name="Sodergren E."/>
            <person name="Weinstock G.M."/>
            <person name="Smajs D."/>
        </authorList>
    </citation>
    <scope>NUCLEOTIDE SEQUENCE [LARGE SCALE GENOMIC DNA]</scope>
    <source>
        <strain evidence="10">Gauthier</strain>
    </source>
</reference>
<evidence type="ECO:0000256" key="7">
    <source>
        <dbReference type="ARBA" id="ARBA00023136"/>
    </source>
</evidence>
<dbReference type="NCBIfam" id="TIGR00842">
    <property type="entry name" value="bcct"/>
    <property type="match status" value="1"/>
</dbReference>
<organism evidence="9 10">
    <name type="scientific">Treponema pallidum subsp. pertenue (strain Gauthier)</name>
    <dbReference type="NCBI Taxonomy" id="491080"/>
    <lineage>
        <taxon>Bacteria</taxon>
        <taxon>Pseudomonadati</taxon>
        <taxon>Spirochaetota</taxon>
        <taxon>Spirochaetia</taxon>
        <taxon>Spirochaetales</taxon>
        <taxon>Treponemataceae</taxon>
        <taxon>Treponema</taxon>
    </lineage>
</organism>
<keyword evidence="5 8" id="KW-0812">Transmembrane</keyword>
<gene>
    <name evidence="9" type="primary">betT</name>
    <name evidence="9" type="ordered locus">TPEGAU_0106</name>
</gene>
<comment type="subcellular location">
    <subcellularLocation>
        <location evidence="1">Cell membrane</location>
        <topology evidence="1">Multi-pass membrane protein</topology>
    </subcellularLocation>
</comment>
<evidence type="ECO:0000256" key="8">
    <source>
        <dbReference type="SAM" id="Phobius"/>
    </source>
</evidence>
<sequence>MQKEKCDFSVSLIPLGIVISCALLFISFPDISHRVIGTLLNILVNKLGFFYILTGLFFLGTTLTIAFSRYGAVYLGTTRTARYSNFTWGSMIFTSTMAADILYWSLIEWAHYFTQAPFIAEHSPPTERQEWAAAYPLFHWGIIPWSFYVLLAVAFGYMLHVKKRHTHKISEACRPLLGAYVDGIIGEAIDICSVVGLLLGVATTFSLATPLLSLMVSLLFGISNTQLLALALLCVIALVYTTAVLLGTQGISKLSRAAVYCFSTVLVFFLCAGPTVYLIETGITAIGKMLQNFFLMATWMDPSRISLQETDGTLGFPQRWTIFYWAYWITWSVATPFFIGAISEGRTIRNTIVGGLCWGIAGTYGSFIVLGNYGLYLQTHHLLPAAYLLRAGNTPAEVIIAIIQTLPCAYIVMALLAATMIAFYASTFDALTLIIASYSQKSVAPGEEPRQIMKSFWAVACILLPASLIFSQSTLMHLKSLAIIAAFPLALIMLCVVASFFKELRAEVTS</sequence>
<feature type="transmembrane region" description="Helical" evidence="8">
    <location>
        <begin position="322"/>
        <end position="343"/>
    </location>
</feature>
<dbReference type="EMBL" id="CP002376">
    <property type="protein sequence ID" value="AEZ59361.1"/>
    <property type="molecule type" value="Genomic_DNA"/>
</dbReference>
<dbReference type="Pfam" id="PF02028">
    <property type="entry name" value="BCCT"/>
    <property type="match status" value="1"/>
</dbReference>
<dbReference type="AlphaFoldDB" id="A0AAU8PHP3"/>
<proteinExistence type="inferred from homology"/>
<evidence type="ECO:0000313" key="10">
    <source>
        <dbReference type="Proteomes" id="UP000008192"/>
    </source>
</evidence>
<keyword evidence="6 8" id="KW-1133">Transmembrane helix</keyword>
<dbReference type="PROSITE" id="PS51257">
    <property type="entry name" value="PROKAR_LIPOPROTEIN"/>
    <property type="match status" value="1"/>
</dbReference>
<feature type="transmembrane region" description="Helical" evidence="8">
    <location>
        <begin position="12"/>
        <end position="28"/>
    </location>
</feature>
<dbReference type="InterPro" id="IPR000060">
    <property type="entry name" value="BCCT_transptr"/>
</dbReference>
<dbReference type="GO" id="GO:0022857">
    <property type="term" value="F:transmembrane transporter activity"/>
    <property type="evidence" value="ECO:0007669"/>
    <property type="project" value="InterPro"/>
</dbReference>
<feature type="transmembrane region" description="Helical" evidence="8">
    <location>
        <begin position="398"/>
        <end position="425"/>
    </location>
</feature>
<dbReference type="GO" id="GO:0005886">
    <property type="term" value="C:plasma membrane"/>
    <property type="evidence" value="ECO:0007669"/>
    <property type="project" value="UniProtKB-SubCell"/>
</dbReference>
<evidence type="ECO:0000256" key="3">
    <source>
        <dbReference type="ARBA" id="ARBA00022448"/>
    </source>
</evidence>
<feature type="transmembrane region" description="Helical" evidence="8">
    <location>
        <begin position="137"/>
        <end position="159"/>
    </location>
</feature>
<keyword evidence="3" id="KW-0813">Transport</keyword>
<dbReference type="KEGG" id="tpg:TPEGAU_0106"/>
<protein>
    <submittedName>
        <fullName evidence="9">BCCT family betaine/carnitine/choline transporter</fullName>
    </submittedName>
</protein>
<dbReference type="PANTHER" id="PTHR30047:SF7">
    <property type="entry name" value="HIGH-AFFINITY CHOLINE TRANSPORT PROTEIN"/>
    <property type="match status" value="1"/>
</dbReference>
<evidence type="ECO:0000256" key="5">
    <source>
        <dbReference type="ARBA" id="ARBA00022692"/>
    </source>
</evidence>
<feature type="transmembrane region" description="Helical" evidence="8">
    <location>
        <begin position="226"/>
        <end position="246"/>
    </location>
</feature>
<dbReference type="Proteomes" id="UP000008192">
    <property type="component" value="Chromosome"/>
</dbReference>
<name>A0AAU8PHP3_TREPG</name>
<feature type="transmembrane region" description="Helical" evidence="8">
    <location>
        <begin position="48"/>
        <end position="67"/>
    </location>
</feature>
<keyword evidence="4" id="KW-1003">Cell membrane</keyword>
<dbReference type="RefSeq" id="WP_013944811.1">
    <property type="nucleotide sequence ID" value="NC_016843.1"/>
</dbReference>
<feature type="transmembrane region" description="Helical" evidence="8">
    <location>
        <begin position="258"/>
        <end position="279"/>
    </location>
</feature>
<evidence type="ECO:0000256" key="1">
    <source>
        <dbReference type="ARBA" id="ARBA00004651"/>
    </source>
</evidence>
<comment type="similarity">
    <text evidence="2">Belongs to the BCCT transporter (TC 2.A.15) family.</text>
</comment>
<accession>A0AAU8PHP3</accession>
<evidence type="ECO:0000256" key="6">
    <source>
        <dbReference type="ARBA" id="ARBA00022989"/>
    </source>
</evidence>
<feature type="transmembrane region" description="Helical" evidence="8">
    <location>
        <begin position="88"/>
        <end position="107"/>
    </location>
</feature>
<keyword evidence="7 8" id="KW-0472">Membrane</keyword>
<feature type="transmembrane region" description="Helical" evidence="8">
    <location>
        <begin position="481"/>
        <end position="501"/>
    </location>
</feature>
<dbReference type="PANTHER" id="PTHR30047">
    <property type="entry name" value="HIGH-AFFINITY CHOLINE TRANSPORT PROTEIN-RELATED"/>
    <property type="match status" value="1"/>
</dbReference>
<feature type="transmembrane region" description="Helical" evidence="8">
    <location>
        <begin position="355"/>
        <end position="378"/>
    </location>
</feature>
<dbReference type="GeneID" id="93875900"/>
<evidence type="ECO:0000256" key="4">
    <source>
        <dbReference type="ARBA" id="ARBA00022475"/>
    </source>
</evidence>